<dbReference type="RefSeq" id="WP_147801185.1">
    <property type="nucleotide sequence ID" value="NZ_VPFL01000038.1"/>
</dbReference>
<keyword evidence="1" id="KW-1133">Transmembrane helix</keyword>
<feature type="transmembrane region" description="Helical" evidence="1">
    <location>
        <begin position="20"/>
        <end position="39"/>
    </location>
</feature>
<dbReference type="InParanoid" id="A0A5C7EEM8"/>
<keyword evidence="1" id="KW-0472">Membrane</keyword>
<dbReference type="AlphaFoldDB" id="A0A5C7EEM8"/>
<evidence type="ECO:0000313" key="3">
    <source>
        <dbReference type="Proteomes" id="UP000321201"/>
    </source>
</evidence>
<dbReference type="EMBL" id="VPFL01000038">
    <property type="protein sequence ID" value="TXF10028.1"/>
    <property type="molecule type" value="Genomic_DNA"/>
</dbReference>
<evidence type="ECO:0000256" key="1">
    <source>
        <dbReference type="SAM" id="Phobius"/>
    </source>
</evidence>
<name>A0A5C7EEM8_9PROT</name>
<keyword evidence="3" id="KW-1185">Reference proteome</keyword>
<feature type="transmembrane region" description="Helical" evidence="1">
    <location>
        <begin position="94"/>
        <end position="114"/>
    </location>
</feature>
<keyword evidence="1" id="KW-0812">Transmembrane</keyword>
<reference evidence="2 3" key="1">
    <citation type="submission" date="2019-08" db="EMBL/GenBank/DDBJ databases">
        <title>Pelomicrobium methylotrophicum gen. nov., sp. nov. a moderately thermophilic, facultatively anaerobic, lithoautotrophic and methylotrophic bacterium isolated from a terrestrial mud volcano.</title>
        <authorList>
            <person name="Slobodkina G.B."/>
            <person name="Merkel A.Y."/>
            <person name="Slobodkin A.I."/>
        </authorList>
    </citation>
    <scope>NUCLEOTIDE SEQUENCE [LARGE SCALE GENOMIC DNA]</scope>
    <source>
        <strain evidence="2 3">SM250</strain>
    </source>
</reference>
<organism evidence="2 3">
    <name type="scientific">Pelomicrobium methylotrophicum</name>
    <dbReference type="NCBI Taxonomy" id="2602750"/>
    <lineage>
        <taxon>Bacteria</taxon>
        <taxon>Pseudomonadati</taxon>
        <taxon>Pseudomonadota</taxon>
        <taxon>Hydrogenophilia</taxon>
        <taxon>Hydrogenophilia incertae sedis</taxon>
        <taxon>Pelomicrobium</taxon>
    </lineage>
</organism>
<dbReference type="Proteomes" id="UP000321201">
    <property type="component" value="Unassembled WGS sequence"/>
</dbReference>
<feature type="transmembrane region" description="Helical" evidence="1">
    <location>
        <begin position="195"/>
        <end position="213"/>
    </location>
</feature>
<comment type="caution">
    <text evidence="2">The sequence shown here is derived from an EMBL/GenBank/DDBJ whole genome shotgun (WGS) entry which is preliminary data.</text>
</comment>
<dbReference type="OrthoDB" id="9775193at2"/>
<feature type="transmembrane region" description="Helical" evidence="1">
    <location>
        <begin position="165"/>
        <end position="183"/>
    </location>
</feature>
<accession>A0A5C7EEM8</accession>
<protein>
    <submittedName>
        <fullName evidence="2">Adenylyl-sulfate reductase</fullName>
    </submittedName>
</protein>
<sequence>MFTSNPFAAVTELVPSFAMQVYVILMAIAVAAGTLFDVYHKGSGKYFALRRERSKTAAPRQLSGAERFSIAIRTFAEAAVSGEFCRWPRRLSHLLMMYGFLLYVITTLVMVFGYSTAARTPAFLPVLWNLGALMILAGGLWFFFFLRVNVAYEGHSPFHLGRADLFVGSLMASAALALVWHFVQTTFESPAATLLFFGLYIFFTTLLFVSVPWSKFAHMFYKPAVAYQRRIEEASGASDLPTPAGDLHCRN</sequence>
<gene>
    <name evidence="2" type="ORF">FR698_15980</name>
</gene>
<proteinExistence type="predicted"/>
<evidence type="ECO:0000313" key="2">
    <source>
        <dbReference type="EMBL" id="TXF10028.1"/>
    </source>
</evidence>
<feature type="transmembrane region" description="Helical" evidence="1">
    <location>
        <begin position="126"/>
        <end position="145"/>
    </location>
</feature>